<dbReference type="InterPro" id="IPR050712">
    <property type="entry name" value="NAD(P)H-dep_reductase"/>
</dbReference>
<evidence type="ECO:0000259" key="3">
    <source>
        <dbReference type="Pfam" id="PF03358"/>
    </source>
</evidence>
<proteinExistence type="inferred from homology"/>
<dbReference type="Proteomes" id="UP000282322">
    <property type="component" value="Unassembled WGS sequence"/>
</dbReference>
<organism evidence="4 5">
    <name type="scientific">Halocatena pleomorpha</name>
    <dbReference type="NCBI Taxonomy" id="1785090"/>
    <lineage>
        <taxon>Archaea</taxon>
        <taxon>Methanobacteriati</taxon>
        <taxon>Methanobacteriota</taxon>
        <taxon>Stenosarchaea group</taxon>
        <taxon>Halobacteria</taxon>
        <taxon>Halobacteriales</taxon>
        <taxon>Natronomonadaceae</taxon>
        <taxon>Halocatena</taxon>
    </lineage>
</organism>
<accession>A0A3P3RF42</accession>
<name>A0A3P3RF42_9EURY</name>
<dbReference type="Gene3D" id="3.40.50.360">
    <property type="match status" value="1"/>
</dbReference>
<protein>
    <submittedName>
        <fullName evidence="4">NADPH-dependent oxidoreductase</fullName>
    </submittedName>
</protein>
<keyword evidence="5" id="KW-1185">Reference proteome</keyword>
<comment type="caution">
    <text evidence="4">The sequence shown here is derived from an EMBL/GenBank/DDBJ whole genome shotgun (WGS) entry which is preliminary data.</text>
</comment>
<dbReference type="Pfam" id="PF03358">
    <property type="entry name" value="FMN_red"/>
    <property type="match status" value="1"/>
</dbReference>
<reference evidence="4 5" key="1">
    <citation type="submission" date="2018-11" db="EMBL/GenBank/DDBJ databases">
        <title>Taxonoimc description of Halomarina strain SPP-AMP-1.</title>
        <authorList>
            <person name="Pal Y."/>
            <person name="Srinivasana K."/>
            <person name="Verma A."/>
            <person name="Kumar P."/>
        </authorList>
    </citation>
    <scope>NUCLEOTIDE SEQUENCE [LARGE SCALE GENOMIC DNA]</scope>
    <source>
        <strain evidence="4 5">SPP-AMP-1</strain>
    </source>
</reference>
<evidence type="ECO:0000313" key="5">
    <source>
        <dbReference type="Proteomes" id="UP000282322"/>
    </source>
</evidence>
<evidence type="ECO:0000313" key="4">
    <source>
        <dbReference type="EMBL" id="RRJ32062.1"/>
    </source>
</evidence>
<dbReference type="PANTHER" id="PTHR30543:SF21">
    <property type="entry name" value="NAD(P)H-DEPENDENT FMN REDUCTASE LOT6"/>
    <property type="match status" value="1"/>
</dbReference>
<dbReference type="InterPro" id="IPR029039">
    <property type="entry name" value="Flavoprotein-like_sf"/>
</dbReference>
<dbReference type="GO" id="GO:0010181">
    <property type="term" value="F:FMN binding"/>
    <property type="evidence" value="ECO:0007669"/>
    <property type="project" value="TreeGrafter"/>
</dbReference>
<dbReference type="GO" id="GO:0016491">
    <property type="term" value="F:oxidoreductase activity"/>
    <property type="evidence" value="ECO:0007669"/>
    <property type="project" value="InterPro"/>
</dbReference>
<dbReference type="SUPFAM" id="SSF52218">
    <property type="entry name" value="Flavoproteins"/>
    <property type="match status" value="1"/>
</dbReference>
<comment type="similarity">
    <text evidence="2">Belongs to the SsuE family. Isf subfamily.</text>
</comment>
<evidence type="ECO:0000256" key="2">
    <source>
        <dbReference type="ARBA" id="ARBA00038292"/>
    </source>
</evidence>
<comment type="cofactor">
    <cofactor evidence="1">
        <name>[4Fe-4S] cluster</name>
        <dbReference type="ChEBI" id="CHEBI:49883"/>
    </cofactor>
</comment>
<dbReference type="PANTHER" id="PTHR30543">
    <property type="entry name" value="CHROMATE REDUCTASE"/>
    <property type="match status" value="1"/>
</dbReference>
<dbReference type="GO" id="GO:0005829">
    <property type="term" value="C:cytosol"/>
    <property type="evidence" value="ECO:0007669"/>
    <property type="project" value="TreeGrafter"/>
</dbReference>
<dbReference type="RefSeq" id="WP_124954202.1">
    <property type="nucleotide sequence ID" value="NZ_RRCH01000011.1"/>
</dbReference>
<gene>
    <name evidence="4" type="ORF">EIK79_05915</name>
</gene>
<dbReference type="EMBL" id="RRCH01000011">
    <property type="protein sequence ID" value="RRJ32062.1"/>
    <property type="molecule type" value="Genomic_DNA"/>
</dbReference>
<dbReference type="OrthoDB" id="9059at2157"/>
<dbReference type="InterPro" id="IPR005025">
    <property type="entry name" value="FMN_Rdtase-like_dom"/>
</dbReference>
<feature type="domain" description="NADPH-dependent FMN reductase-like" evidence="3">
    <location>
        <begin position="5"/>
        <end position="143"/>
    </location>
</feature>
<evidence type="ECO:0000256" key="1">
    <source>
        <dbReference type="ARBA" id="ARBA00001966"/>
    </source>
</evidence>
<dbReference type="AlphaFoldDB" id="A0A3P3RF42"/>
<sequence length="192" mass="20710">MNDPHVAAVCGSLRDGSYTRTALGHALDGAADLDASTDLIDLRRLELPVYDADANDAGDSDDLRNRIREADSVLLGSPMYHGSYSAPLKNALDYCGFDEFENTTVGLLAVSGGSFTVTTLDHLRSVCRALNAWVIPHQAAIPSVNSQFEDGEFTDPDTETRVRTLGRRAVEYATIEPDPYTVESAENVGADD</sequence>